<evidence type="ECO:0000313" key="2">
    <source>
        <dbReference type="EMBL" id="TGO16112.1"/>
    </source>
</evidence>
<dbReference type="AlphaFoldDB" id="A0A4Z1EZA3"/>
<keyword evidence="3" id="KW-1185">Reference proteome</keyword>
<evidence type="ECO:0000256" key="1">
    <source>
        <dbReference type="SAM" id="MobiDB-lite"/>
    </source>
</evidence>
<evidence type="ECO:0000313" key="3">
    <source>
        <dbReference type="Proteomes" id="UP000297777"/>
    </source>
</evidence>
<sequence length="183" mass="19449">MNQNGNNQRDESSPPLSPRPSINQQPVADNDGNSSGFAADSQQQSTGVTDGRDDLVSGSSVGGILMERTTACRGNTYHEYLSSAAGPLQQCPCGFTPRRNSTGGIAMGSVSMERTQGCRGYTYHEYLSSAAGPLQQCSCGFTPRRISTGGIAMGGVPMERTQGCRGYSYHRQYTDCPCGRGEN</sequence>
<proteinExistence type="predicted"/>
<feature type="compositionally biased region" description="Polar residues" evidence="1">
    <location>
        <begin position="20"/>
        <end position="48"/>
    </location>
</feature>
<feature type="region of interest" description="Disordered" evidence="1">
    <location>
        <begin position="1"/>
        <end position="55"/>
    </location>
</feature>
<reference evidence="2 3" key="1">
    <citation type="submission" date="2017-12" db="EMBL/GenBank/DDBJ databases">
        <title>Comparative genomics of Botrytis spp.</title>
        <authorList>
            <person name="Valero-Jimenez C.A."/>
            <person name="Tapia P."/>
            <person name="Veloso J."/>
            <person name="Silva-Moreno E."/>
            <person name="Staats M."/>
            <person name="Valdes J.H."/>
            <person name="Van Kan J.A.L."/>
        </authorList>
    </citation>
    <scope>NUCLEOTIDE SEQUENCE [LARGE SCALE GENOMIC DNA]</scope>
    <source>
        <strain evidence="2 3">Bt9001</strain>
    </source>
</reference>
<gene>
    <name evidence="2" type="ORF">BTUL_0032g00750</name>
</gene>
<name>A0A4Z1EZA3_9HELO</name>
<dbReference type="Proteomes" id="UP000297777">
    <property type="component" value="Unassembled WGS sequence"/>
</dbReference>
<dbReference type="OrthoDB" id="3487357at2759"/>
<accession>A0A4Z1EZA3</accession>
<protein>
    <submittedName>
        <fullName evidence="2">Uncharacterized protein</fullName>
    </submittedName>
</protein>
<comment type="caution">
    <text evidence="2">The sequence shown here is derived from an EMBL/GenBank/DDBJ whole genome shotgun (WGS) entry which is preliminary data.</text>
</comment>
<dbReference type="EMBL" id="PQXH01000032">
    <property type="protein sequence ID" value="TGO16112.1"/>
    <property type="molecule type" value="Genomic_DNA"/>
</dbReference>
<organism evidence="2 3">
    <name type="scientific">Botrytis tulipae</name>
    <dbReference type="NCBI Taxonomy" id="87230"/>
    <lineage>
        <taxon>Eukaryota</taxon>
        <taxon>Fungi</taxon>
        <taxon>Dikarya</taxon>
        <taxon>Ascomycota</taxon>
        <taxon>Pezizomycotina</taxon>
        <taxon>Leotiomycetes</taxon>
        <taxon>Helotiales</taxon>
        <taxon>Sclerotiniaceae</taxon>
        <taxon>Botrytis</taxon>
    </lineage>
</organism>